<evidence type="ECO:0000313" key="2">
    <source>
        <dbReference type="Proteomes" id="UP000652761"/>
    </source>
</evidence>
<protein>
    <submittedName>
        <fullName evidence="1">Uncharacterized protein</fullName>
    </submittedName>
</protein>
<sequence>ICSFLSTPLLSLELDLDSHVLYVERMSKCVDTQADCVDTTGYCFRTGFWEGHWHFLVHVFDRDQSKLYFVIYEASFVICEVHFVISKLAHHHIRSWHFVIHVFGHDQSKLYFIIYEVHFVISEANIVISEVSLRPTAL</sequence>
<dbReference type="EMBL" id="NMUH01000059">
    <property type="protein sequence ID" value="MQL70164.1"/>
    <property type="molecule type" value="Genomic_DNA"/>
</dbReference>
<comment type="caution">
    <text evidence="1">The sequence shown here is derived from an EMBL/GenBank/DDBJ whole genome shotgun (WGS) entry which is preliminary data.</text>
</comment>
<accession>A0A843TKW7</accession>
<reference evidence="1" key="1">
    <citation type="submission" date="2017-07" db="EMBL/GenBank/DDBJ databases">
        <title>Taro Niue Genome Assembly and Annotation.</title>
        <authorList>
            <person name="Atibalentja N."/>
            <person name="Keating K."/>
            <person name="Fields C.J."/>
        </authorList>
    </citation>
    <scope>NUCLEOTIDE SEQUENCE</scope>
    <source>
        <strain evidence="1">Niue_2</strain>
        <tissue evidence="1">Leaf</tissue>
    </source>
</reference>
<feature type="non-terminal residue" evidence="1">
    <location>
        <position position="1"/>
    </location>
</feature>
<organism evidence="1 2">
    <name type="scientific">Colocasia esculenta</name>
    <name type="common">Wild taro</name>
    <name type="synonym">Arum esculentum</name>
    <dbReference type="NCBI Taxonomy" id="4460"/>
    <lineage>
        <taxon>Eukaryota</taxon>
        <taxon>Viridiplantae</taxon>
        <taxon>Streptophyta</taxon>
        <taxon>Embryophyta</taxon>
        <taxon>Tracheophyta</taxon>
        <taxon>Spermatophyta</taxon>
        <taxon>Magnoliopsida</taxon>
        <taxon>Liliopsida</taxon>
        <taxon>Araceae</taxon>
        <taxon>Aroideae</taxon>
        <taxon>Colocasieae</taxon>
        <taxon>Colocasia</taxon>
    </lineage>
</organism>
<proteinExistence type="predicted"/>
<dbReference type="AlphaFoldDB" id="A0A843TKW7"/>
<keyword evidence="2" id="KW-1185">Reference proteome</keyword>
<name>A0A843TKW7_COLES</name>
<gene>
    <name evidence="1" type="ORF">Taro_002467</name>
</gene>
<dbReference type="Proteomes" id="UP000652761">
    <property type="component" value="Unassembled WGS sequence"/>
</dbReference>
<evidence type="ECO:0000313" key="1">
    <source>
        <dbReference type="EMBL" id="MQL70164.1"/>
    </source>
</evidence>